<evidence type="ECO:0008006" key="3">
    <source>
        <dbReference type="Google" id="ProtNLM"/>
    </source>
</evidence>
<gene>
    <name evidence="1" type="ORF">ACFFJH_07385</name>
</gene>
<dbReference type="RefSeq" id="WP_390211358.1">
    <property type="nucleotide sequence ID" value="NZ_JBHLXJ010000008.1"/>
</dbReference>
<reference evidence="1 2" key="1">
    <citation type="submission" date="2024-09" db="EMBL/GenBank/DDBJ databases">
        <authorList>
            <person name="Sun Q."/>
            <person name="Mori K."/>
        </authorList>
    </citation>
    <scope>NUCLEOTIDE SEQUENCE [LARGE SCALE GENOMIC DNA]</scope>
    <source>
        <strain evidence="1 2">CCM 8677</strain>
    </source>
</reference>
<evidence type="ECO:0000313" key="2">
    <source>
        <dbReference type="Proteomes" id="UP001589844"/>
    </source>
</evidence>
<dbReference type="EMBL" id="JBHLXJ010000008">
    <property type="protein sequence ID" value="MFC0349625.1"/>
    <property type="molecule type" value="Genomic_DNA"/>
</dbReference>
<organism evidence="1 2">
    <name type="scientific">Undibacterium danionis</name>
    <dbReference type="NCBI Taxonomy" id="1812100"/>
    <lineage>
        <taxon>Bacteria</taxon>
        <taxon>Pseudomonadati</taxon>
        <taxon>Pseudomonadota</taxon>
        <taxon>Betaproteobacteria</taxon>
        <taxon>Burkholderiales</taxon>
        <taxon>Oxalobacteraceae</taxon>
        <taxon>Undibacterium</taxon>
    </lineage>
</organism>
<comment type="caution">
    <text evidence="1">The sequence shown here is derived from an EMBL/GenBank/DDBJ whole genome shotgun (WGS) entry which is preliminary data.</text>
</comment>
<proteinExistence type="predicted"/>
<keyword evidence="2" id="KW-1185">Reference proteome</keyword>
<sequence length="199" mass="22417">MYKVRLSLKKLCALVFFALVPLVFLISFLGFPAYALPVASDELIGDVRVESFVWTDGVDRQSRQFQGKLTQPIRGNKAYLWMQLQGSAALLSRLQSSAKGSMPIRHEWYKYQSDAIAAESPDSLDLAVDLSVGKKEALQKLAFEVDAKGTFRWRVWSGKQQLTPGWWRVDLVYVSGNPVLCPTAENKAKACKFLIEVKR</sequence>
<accession>A0ABV6ICS3</accession>
<protein>
    <recommendedName>
        <fullName evidence="3">DUF3047 domain-containing protein</fullName>
    </recommendedName>
</protein>
<name>A0ABV6ICS3_9BURK</name>
<dbReference type="Proteomes" id="UP001589844">
    <property type="component" value="Unassembled WGS sequence"/>
</dbReference>
<evidence type="ECO:0000313" key="1">
    <source>
        <dbReference type="EMBL" id="MFC0349625.1"/>
    </source>
</evidence>